<evidence type="ECO:0000256" key="1">
    <source>
        <dbReference type="ARBA" id="ARBA00010688"/>
    </source>
</evidence>
<evidence type="ECO:0000313" key="10">
    <source>
        <dbReference type="Proteomes" id="UP001500731"/>
    </source>
</evidence>
<evidence type="ECO:0000256" key="6">
    <source>
        <dbReference type="PIRNR" id="PIRNR000535"/>
    </source>
</evidence>
<keyword evidence="10" id="KW-1185">Reference proteome</keyword>
<dbReference type="InterPro" id="IPR017583">
    <property type="entry name" value="Tagatose/fructose_Pkinase"/>
</dbReference>
<proteinExistence type="inferred from homology"/>
<organism evidence="9 10">
    <name type="scientific">Microbacterium panaciterrae</name>
    <dbReference type="NCBI Taxonomy" id="985759"/>
    <lineage>
        <taxon>Bacteria</taxon>
        <taxon>Bacillati</taxon>
        <taxon>Actinomycetota</taxon>
        <taxon>Actinomycetes</taxon>
        <taxon>Micrococcales</taxon>
        <taxon>Microbacteriaceae</taxon>
        <taxon>Microbacterium</taxon>
    </lineage>
</organism>
<evidence type="ECO:0000259" key="8">
    <source>
        <dbReference type="Pfam" id="PF00294"/>
    </source>
</evidence>
<protein>
    <submittedName>
        <fullName evidence="9">1-phosphofructokinase family hexose kinase</fullName>
    </submittedName>
</protein>
<keyword evidence="4" id="KW-0418">Kinase</keyword>
<dbReference type="RefSeq" id="WP_345188260.1">
    <property type="nucleotide sequence ID" value="NZ_BAABGP010000022.1"/>
</dbReference>
<dbReference type="Proteomes" id="UP001500731">
    <property type="component" value="Unassembled WGS sequence"/>
</dbReference>
<dbReference type="Pfam" id="PF00294">
    <property type="entry name" value="PfkB"/>
    <property type="match status" value="1"/>
</dbReference>
<evidence type="ECO:0000256" key="2">
    <source>
        <dbReference type="ARBA" id="ARBA00022679"/>
    </source>
</evidence>
<keyword evidence="2 6" id="KW-0808">Transferase</keyword>
<name>A0ABP8PP43_9MICO</name>
<feature type="region of interest" description="Disordered" evidence="7">
    <location>
        <begin position="316"/>
        <end position="335"/>
    </location>
</feature>
<dbReference type="EMBL" id="BAABGP010000022">
    <property type="protein sequence ID" value="GAA4489531.1"/>
    <property type="molecule type" value="Genomic_DNA"/>
</dbReference>
<comment type="caution">
    <text evidence="9">The sequence shown here is derived from an EMBL/GenBank/DDBJ whole genome shotgun (WGS) entry which is preliminary data.</text>
</comment>
<dbReference type="PANTHER" id="PTHR46566:SF5">
    <property type="entry name" value="1-PHOSPHOFRUCTOKINASE"/>
    <property type="match status" value="1"/>
</dbReference>
<dbReference type="InterPro" id="IPR029056">
    <property type="entry name" value="Ribokinase-like"/>
</dbReference>
<dbReference type="Gene3D" id="3.40.1190.20">
    <property type="match status" value="1"/>
</dbReference>
<dbReference type="InterPro" id="IPR011611">
    <property type="entry name" value="PfkB_dom"/>
</dbReference>
<dbReference type="PANTHER" id="PTHR46566">
    <property type="entry name" value="1-PHOSPHOFRUCTOKINASE-RELATED"/>
    <property type="match status" value="1"/>
</dbReference>
<keyword evidence="3" id="KW-0547">Nucleotide-binding</keyword>
<dbReference type="NCBIfam" id="TIGR03168">
    <property type="entry name" value="1-PFK"/>
    <property type="match status" value="1"/>
</dbReference>
<evidence type="ECO:0000256" key="3">
    <source>
        <dbReference type="ARBA" id="ARBA00022741"/>
    </source>
</evidence>
<gene>
    <name evidence="9" type="ORF">GCM10023171_30550</name>
</gene>
<accession>A0ABP8PP43</accession>
<dbReference type="PIRSF" id="PIRSF000535">
    <property type="entry name" value="1PFK/6PFK/LacC"/>
    <property type="match status" value="1"/>
</dbReference>
<feature type="domain" description="Carbohydrate kinase PfkB" evidence="8">
    <location>
        <begin position="16"/>
        <end position="288"/>
    </location>
</feature>
<evidence type="ECO:0000256" key="4">
    <source>
        <dbReference type="ARBA" id="ARBA00022777"/>
    </source>
</evidence>
<evidence type="ECO:0000256" key="5">
    <source>
        <dbReference type="ARBA" id="ARBA00022840"/>
    </source>
</evidence>
<dbReference type="SUPFAM" id="SSF53613">
    <property type="entry name" value="Ribokinase-like"/>
    <property type="match status" value="1"/>
</dbReference>
<comment type="similarity">
    <text evidence="1">Belongs to the carbohydrate kinase PfkB family.</text>
</comment>
<sequence length="335" mass="33751">MIITVTPNPALDLTWHVERIVPGATHRADTGVARAGGKGLNVARVAHTQGAAVIAVTTTGGSTGAEFAEELASSDVPHELVPVQSATRRSVALVDAHLGDTTILNERGVNPTDAEWDALRASVTGTLHGRAAKEAPVLVLSGSLPPGAPDDLVGSLIQIGRDAGATVIVDTSGPALLAAAAAGASVLKPNAAELAEATGIADPLTGACVLLDRGASLVLLSQGADGMLAITSDEIVRARLATPLAGNPTGAGDAAVAACAVLLAEGVTDPETLLRRATAWSAAAVLMPLAGEIHESWPALEAALIVDRPSITALRPPAACPTSPLRQPSLEKDLR</sequence>
<reference evidence="10" key="1">
    <citation type="journal article" date="2019" name="Int. J. Syst. Evol. Microbiol.">
        <title>The Global Catalogue of Microorganisms (GCM) 10K type strain sequencing project: providing services to taxonomists for standard genome sequencing and annotation.</title>
        <authorList>
            <consortium name="The Broad Institute Genomics Platform"/>
            <consortium name="The Broad Institute Genome Sequencing Center for Infectious Disease"/>
            <person name="Wu L."/>
            <person name="Ma J."/>
        </authorList>
    </citation>
    <scope>NUCLEOTIDE SEQUENCE [LARGE SCALE GENOMIC DNA]</scope>
    <source>
        <strain evidence="10">JCM 17839</strain>
    </source>
</reference>
<evidence type="ECO:0000313" key="9">
    <source>
        <dbReference type="EMBL" id="GAA4489531.1"/>
    </source>
</evidence>
<keyword evidence="5" id="KW-0067">ATP-binding</keyword>
<evidence type="ECO:0000256" key="7">
    <source>
        <dbReference type="SAM" id="MobiDB-lite"/>
    </source>
</evidence>